<reference evidence="1" key="1">
    <citation type="submission" date="2022-03" db="EMBL/GenBank/DDBJ databases">
        <title>Sea Food Isolates.</title>
        <authorList>
            <person name="Li c."/>
        </authorList>
    </citation>
    <scope>NUCLEOTIDE SEQUENCE</scope>
    <source>
        <strain evidence="1">19MO03SA05</strain>
    </source>
</reference>
<evidence type="ECO:0000313" key="1">
    <source>
        <dbReference type="EMBL" id="XAG86528.1"/>
    </source>
</evidence>
<sequence length="108" mass="11668">MFVLQKERLVKAWPAVVRLPVDGGEVMEEKITLDMVILDGDGSYKLLSGHEGTFKSVIKGWSGIGDSDGAPLPFNSENLSLLIKDQYFVAAAIRAYQQAAGGQAAEKN</sequence>
<organism evidence="1">
    <name type="scientific">bacterium 19MO03SA05</name>
    <dbReference type="NCBI Taxonomy" id="2920620"/>
    <lineage>
        <taxon>Bacteria</taxon>
    </lineage>
</organism>
<protein>
    <submittedName>
        <fullName evidence="1">Uncharacterized protein</fullName>
    </submittedName>
</protein>
<dbReference type="AlphaFoldDB" id="A0AAU6VJY3"/>
<gene>
    <name evidence="1" type="ORF">MRM63_15580</name>
</gene>
<dbReference type="EMBL" id="CP095351">
    <property type="protein sequence ID" value="XAG86528.1"/>
    <property type="molecule type" value="Genomic_DNA"/>
</dbReference>
<name>A0AAU6VJY3_UNCXX</name>
<proteinExistence type="predicted"/>
<accession>A0AAU6VJY3</accession>